<protein>
    <recommendedName>
        <fullName evidence="3">Glycosyltransferase family 1 protein</fullName>
    </recommendedName>
</protein>
<evidence type="ECO:0008006" key="3">
    <source>
        <dbReference type="Google" id="ProtNLM"/>
    </source>
</evidence>
<dbReference type="SUPFAM" id="SSF53756">
    <property type="entry name" value="UDP-Glycosyltransferase/glycogen phosphorylase"/>
    <property type="match status" value="1"/>
</dbReference>
<dbReference type="AlphaFoldDB" id="A0A8H7XLE9"/>
<dbReference type="GO" id="GO:0008194">
    <property type="term" value="F:UDP-glycosyltransferase activity"/>
    <property type="evidence" value="ECO:0007669"/>
    <property type="project" value="InterPro"/>
</dbReference>
<dbReference type="Pfam" id="PF00201">
    <property type="entry name" value="UDPGT"/>
    <property type="match status" value="1"/>
</dbReference>
<dbReference type="PANTHER" id="PTHR48045">
    <property type="entry name" value="UDP-GLYCOSYLTRANSFERASE 72B1"/>
    <property type="match status" value="1"/>
</dbReference>
<name>A0A8H7XLE9_PSICU</name>
<dbReference type="CDD" id="cd03784">
    <property type="entry name" value="GT1_Gtf-like"/>
    <property type="match status" value="1"/>
</dbReference>
<keyword evidence="1" id="KW-0808">Transferase</keyword>
<comment type="caution">
    <text evidence="2">The sequence shown here is derived from an EMBL/GenBank/DDBJ whole genome shotgun (WGS) entry which is preliminary data.</text>
</comment>
<dbReference type="Gene3D" id="3.40.50.2000">
    <property type="entry name" value="Glycogen Phosphorylase B"/>
    <property type="match status" value="2"/>
</dbReference>
<gene>
    <name evidence="2" type="ORF">JR316_012112</name>
</gene>
<evidence type="ECO:0000256" key="1">
    <source>
        <dbReference type="ARBA" id="ARBA00022679"/>
    </source>
</evidence>
<dbReference type="EMBL" id="JAFIQS010000017">
    <property type="protein sequence ID" value="KAG5162728.1"/>
    <property type="molecule type" value="Genomic_DNA"/>
</dbReference>
<evidence type="ECO:0000313" key="2">
    <source>
        <dbReference type="EMBL" id="KAG5162728.1"/>
    </source>
</evidence>
<organism evidence="2">
    <name type="scientific">Psilocybe cubensis</name>
    <name type="common">Psychedelic mushroom</name>
    <name type="synonym">Stropharia cubensis</name>
    <dbReference type="NCBI Taxonomy" id="181762"/>
    <lineage>
        <taxon>Eukaryota</taxon>
        <taxon>Fungi</taxon>
        <taxon>Dikarya</taxon>
        <taxon>Basidiomycota</taxon>
        <taxon>Agaricomycotina</taxon>
        <taxon>Agaricomycetes</taxon>
        <taxon>Agaricomycetidae</taxon>
        <taxon>Agaricales</taxon>
        <taxon>Agaricineae</taxon>
        <taxon>Strophariaceae</taxon>
        <taxon>Psilocybe</taxon>
    </lineage>
</organism>
<dbReference type="InterPro" id="IPR002213">
    <property type="entry name" value="UDP_glucos_trans"/>
</dbReference>
<accession>A0A8H7XLE9</accession>
<dbReference type="OrthoDB" id="5835829at2759"/>
<sequence length="350" mass="38404">MQIFAPTSILLEGGQSYGSTGGHIVKVPGLPDMYDWEFFPQEVPLEIDVSVIIKMANEGLEGSDAAFITTGYAAEEVATDALKAWYAKRQQGCYVIGPLVPPKTSNPAEGMTGSAETEEFLNKMLQSHGEKSVVYMSFGTVFWPTKQDYIGEVINAFIEKNMPFIICYASPFASLSEDLIVKINSSGIGLVSKWVPQQYILNHPATGWFVTHGGHNSVMEALGSGIPMICWPFEGDQPAAAAYLSVNLKVAFELLEVRTGEKGLKPLLRSGKQAKGTKEAVAFEIREVIDACRGPEGKALRNNAEKIKDRLKKAWETGGSSRSELQSFCEKFNVDLIFFRQSALRVEASR</sequence>
<proteinExistence type="predicted"/>
<reference evidence="2" key="1">
    <citation type="submission" date="2021-02" db="EMBL/GenBank/DDBJ databases">
        <title>Psilocybe cubensis genome.</title>
        <authorList>
            <person name="Mckernan K.J."/>
            <person name="Crawford S."/>
            <person name="Trippe A."/>
            <person name="Kane L.T."/>
            <person name="Mclaughlin S."/>
        </authorList>
    </citation>
    <scope>NUCLEOTIDE SEQUENCE [LARGE SCALE GENOMIC DNA]</scope>
    <source>
        <strain evidence="2">MGC-MH-2018</strain>
    </source>
</reference>
<dbReference type="PANTHER" id="PTHR48045:SF31">
    <property type="entry name" value="UDP-GLYCOSYLTRANSFERASE 76B1-LIKE"/>
    <property type="match status" value="1"/>
</dbReference>